<evidence type="ECO:0000259" key="6">
    <source>
        <dbReference type="SMART" id="SM00322"/>
    </source>
</evidence>
<protein>
    <submittedName>
        <fullName evidence="8">Exosome complex RNA-binding protein Rrp4</fullName>
    </submittedName>
</protein>
<dbReference type="Gene3D" id="3.30.1370.10">
    <property type="entry name" value="K Homology domain, type 1"/>
    <property type="match status" value="1"/>
</dbReference>
<dbReference type="SMART" id="SM00316">
    <property type="entry name" value="S1"/>
    <property type="match status" value="1"/>
</dbReference>
<evidence type="ECO:0000313" key="7">
    <source>
        <dbReference type="EMBL" id="EQD48070.1"/>
    </source>
</evidence>
<dbReference type="InterPro" id="IPR003029">
    <property type="entry name" value="S1_domain"/>
</dbReference>
<evidence type="ECO:0000256" key="2">
    <source>
        <dbReference type="ARBA" id="ARBA00022835"/>
    </source>
</evidence>
<evidence type="ECO:0000259" key="5">
    <source>
        <dbReference type="SMART" id="SM00316"/>
    </source>
</evidence>
<dbReference type="InterPro" id="IPR036612">
    <property type="entry name" value="KH_dom_type_1_sf"/>
</dbReference>
<dbReference type="InterPro" id="IPR012340">
    <property type="entry name" value="NA-bd_OB-fold"/>
</dbReference>
<dbReference type="EMBL" id="AUZZ01005856">
    <property type="protein sequence ID" value="EQD48070.1"/>
    <property type="molecule type" value="Genomic_DNA"/>
</dbReference>
<dbReference type="EMBL" id="AUZY01006566">
    <property type="protein sequence ID" value="EQD53947.1"/>
    <property type="molecule type" value="Genomic_DNA"/>
</dbReference>
<dbReference type="GO" id="GO:0003723">
    <property type="term" value="F:RNA binding"/>
    <property type="evidence" value="ECO:0007669"/>
    <property type="project" value="UniProtKB-KW"/>
</dbReference>
<reference evidence="8" key="1">
    <citation type="submission" date="2013-08" db="EMBL/GenBank/DDBJ databases">
        <authorList>
            <person name="Mendez C."/>
            <person name="Richter M."/>
            <person name="Ferrer M."/>
            <person name="Sanchez J."/>
        </authorList>
    </citation>
    <scope>NUCLEOTIDE SEQUENCE</scope>
</reference>
<evidence type="ECO:0000256" key="4">
    <source>
        <dbReference type="SAM" id="MobiDB-lite"/>
    </source>
</evidence>
<dbReference type="GO" id="GO:0071051">
    <property type="term" value="P:poly(A)-dependent snoRNA 3'-end processing"/>
    <property type="evidence" value="ECO:0007669"/>
    <property type="project" value="TreeGrafter"/>
</dbReference>
<dbReference type="GO" id="GO:0034475">
    <property type="term" value="P:U4 snRNA 3'-end processing"/>
    <property type="evidence" value="ECO:0007669"/>
    <property type="project" value="TreeGrafter"/>
</dbReference>
<dbReference type="PANTHER" id="PTHR21321">
    <property type="entry name" value="PNAS-3 RELATED"/>
    <property type="match status" value="1"/>
</dbReference>
<dbReference type="InterPro" id="IPR048565">
    <property type="entry name" value="S1_RRP4"/>
</dbReference>
<dbReference type="SMART" id="SM00322">
    <property type="entry name" value="KH"/>
    <property type="match status" value="1"/>
</dbReference>
<dbReference type="PANTHER" id="PTHR21321:SF4">
    <property type="entry name" value="EXOSOME COMPLEX COMPONENT RRP4"/>
    <property type="match status" value="1"/>
</dbReference>
<reference evidence="8" key="2">
    <citation type="journal article" date="2014" name="ISME J.">
        <title>Microbial stratification in low pH oxic and suboxic macroscopic growths along an acid mine drainage.</title>
        <authorList>
            <person name="Mendez-Garcia C."/>
            <person name="Mesa V."/>
            <person name="Sprenger R.R."/>
            <person name="Richter M."/>
            <person name="Diez M.S."/>
            <person name="Solano J."/>
            <person name="Bargiela R."/>
            <person name="Golyshina O.V."/>
            <person name="Manteca A."/>
            <person name="Ramos J.L."/>
            <person name="Gallego J.R."/>
            <person name="Llorente I."/>
            <person name="Martins Dos Santos V.A."/>
            <person name="Jensen O.N."/>
            <person name="Pelaez A.I."/>
            <person name="Sanchez J."/>
            <person name="Ferrer M."/>
        </authorList>
    </citation>
    <scope>NUCLEOTIDE SEQUENCE</scope>
</reference>
<accession>T1AA92</accession>
<dbReference type="SUPFAM" id="SSF50249">
    <property type="entry name" value="Nucleic acid-binding proteins"/>
    <property type="match status" value="1"/>
</dbReference>
<dbReference type="AlphaFoldDB" id="T1AA92"/>
<organism evidence="8">
    <name type="scientific">mine drainage metagenome</name>
    <dbReference type="NCBI Taxonomy" id="410659"/>
    <lineage>
        <taxon>unclassified sequences</taxon>
        <taxon>metagenomes</taxon>
        <taxon>ecological metagenomes</taxon>
    </lineage>
</organism>
<comment type="caution">
    <text evidence="8">The sequence shown here is derived from an EMBL/GenBank/DDBJ whole genome shotgun (WGS) entry which is preliminary data.</text>
</comment>
<evidence type="ECO:0000256" key="1">
    <source>
        <dbReference type="ARBA" id="ARBA00009155"/>
    </source>
</evidence>
<evidence type="ECO:0000256" key="3">
    <source>
        <dbReference type="ARBA" id="ARBA00022884"/>
    </source>
</evidence>
<dbReference type="GO" id="GO:0071034">
    <property type="term" value="P:CUT catabolic process"/>
    <property type="evidence" value="ECO:0007669"/>
    <property type="project" value="TreeGrafter"/>
</dbReference>
<name>T1AA92_9ZZZZ</name>
<proteinExistence type="inferred from homology"/>
<dbReference type="InterPro" id="IPR004088">
    <property type="entry name" value="KH_dom_type_1"/>
</dbReference>
<keyword evidence="3" id="KW-0694">RNA-binding</keyword>
<dbReference type="Pfam" id="PF15985">
    <property type="entry name" value="KH_6"/>
    <property type="match status" value="1"/>
</dbReference>
<dbReference type="SUPFAM" id="SSF54791">
    <property type="entry name" value="Eukaryotic type KH-domain (KH-domain type I)"/>
    <property type="match status" value="1"/>
</dbReference>
<comment type="similarity">
    <text evidence="1">Belongs to the RRP4 family.</text>
</comment>
<feature type="region of interest" description="Disordered" evidence="4">
    <location>
        <begin position="202"/>
        <end position="227"/>
    </location>
</feature>
<feature type="domain" description="S1 motif" evidence="5">
    <location>
        <begin position="32"/>
        <end position="103"/>
    </location>
</feature>
<dbReference type="PROSITE" id="PS50084">
    <property type="entry name" value="KH_TYPE_1"/>
    <property type="match status" value="1"/>
</dbReference>
<dbReference type="GO" id="GO:0000467">
    <property type="term" value="P:exonucleolytic trimming to generate mature 3'-end of 5.8S rRNA from tricistronic rRNA transcript (SSU-rRNA, 5.8S rRNA, LSU-rRNA)"/>
    <property type="evidence" value="ECO:0007669"/>
    <property type="project" value="TreeGrafter"/>
</dbReference>
<evidence type="ECO:0000313" key="8">
    <source>
        <dbReference type="EMBL" id="EQD53947.1"/>
    </source>
</evidence>
<dbReference type="Gene3D" id="2.40.50.140">
    <property type="entry name" value="Nucleic acid-binding proteins"/>
    <property type="match status" value="1"/>
</dbReference>
<dbReference type="CDD" id="cd05789">
    <property type="entry name" value="S1_Rrp4"/>
    <property type="match status" value="1"/>
</dbReference>
<gene>
    <name evidence="8" type="ORF">B1B_09929</name>
    <name evidence="7" type="ORF">B2A_08147</name>
</gene>
<sequence>MGDRIFASVLGLYQPRPPLAQVAPLNGRYIPKEGDEVIGTVVDVQGTFWLLNIGAPRWAPLHMTGTPWSIEIGETQKYLRVGDAVLVRVESLDPTGRIGVTMLGDGLGKLEGGTITTVSPAKIPRVIGRAASMIQTITRLTGARVAVGRNGRIWIDGPPEAIQRVAESLRLIDDEGHRPGLTERVESYLAATASSADLLMRSAPRSLVDAAPERDAPDPDGPGPEEP</sequence>
<dbReference type="CDD" id="cd22524">
    <property type="entry name" value="KH-I_Rrp4_prokar"/>
    <property type="match status" value="1"/>
</dbReference>
<dbReference type="GO" id="GO:0005634">
    <property type="term" value="C:nucleus"/>
    <property type="evidence" value="ECO:0007669"/>
    <property type="project" value="UniProtKB-ARBA"/>
</dbReference>
<dbReference type="InterPro" id="IPR026699">
    <property type="entry name" value="Exosome_RNA_bind1/RRP40/RRP4"/>
</dbReference>
<feature type="domain" description="K Homology" evidence="6">
    <location>
        <begin position="110"/>
        <end position="174"/>
    </location>
</feature>
<dbReference type="InterPro" id="IPR004087">
    <property type="entry name" value="KH_dom"/>
</dbReference>
<dbReference type="GO" id="GO:0000178">
    <property type="term" value="C:exosome (RNase complex)"/>
    <property type="evidence" value="ECO:0007669"/>
    <property type="project" value="UniProtKB-KW"/>
</dbReference>
<keyword evidence="2" id="KW-0271">Exosome</keyword>